<dbReference type="InterPro" id="IPR000315">
    <property type="entry name" value="Znf_B-box"/>
</dbReference>
<dbReference type="PROSITE" id="PS50119">
    <property type="entry name" value="ZF_BBOX"/>
    <property type="match status" value="2"/>
</dbReference>
<dbReference type="EMBL" id="JH818055">
    <property type="protein sequence ID" value="EKC25396.1"/>
    <property type="molecule type" value="Genomic_DNA"/>
</dbReference>
<dbReference type="HOGENOM" id="CLU_622958_0_0_1"/>
<dbReference type="SUPFAM" id="SSF57845">
    <property type="entry name" value="B-box zinc-binding domain"/>
    <property type="match status" value="1"/>
</dbReference>
<protein>
    <submittedName>
        <fullName evidence="2">Tripartite motif-containing protein 45</fullName>
    </submittedName>
</protein>
<feature type="domain" description="B box-type" evidence="1">
    <location>
        <begin position="97"/>
        <end position="138"/>
    </location>
</feature>
<feature type="domain" description="B box-type" evidence="1">
    <location>
        <begin position="43"/>
        <end position="89"/>
    </location>
</feature>
<dbReference type="AlphaFoldDB" id="K1QUZ6"/>
<proteinExistence type="predicted"/>
<evidence type="ECO:0000313" key="2">
    <source>
        <dbReference type="EMBL" id="EKC25396.1"/>
    </source>
</evidence>
<dbReference type="Gene3D" id="3.30.160.60">
    <property type="entry name" value="Classic Zinc Finger"/>
    <property type="match status" value="1"/>
</dbReference>
<organism evidence="2">
    <name type="scientific">Magallana gigas</name>
    <name type="common">Pacific oyster</name>
    <name type="synonym">Crassostrea gigas</name>
    <dbReference type="NCBI Taxonomy" id="29159"/>
    <lineage>
        <taxon>Eukaryota</taxon>
        <taxon>Metazoa</taxon>
        <taxon>Spiralia</taxon>
        <taxon>Lophotrochozoa</taxon>
        <taxon>Mollusca</taxon>
        <taxon>Bivalvia</taxon>
        <taxon>Autobranchia</taxon>
        <taxon>Pteriomorphia</taxon>
        <taxon>Ostreida</taxon>
        <taxon>Ostreoidea</taxon>
        <taxon>Ostreidae</taxon>
        <taxon>Magallana</taxon>
    </lineage>
</organism>
<dbReference type="GO" id="GO:0008270">
    <property type="term" value="F:zinc ion binding"/>
    <property type="evidence" value="ECO:0007669"/>
    <property type="project" value="InterPro"/>
</dbReference>
<dbReference type="InterPro" id="IPR047153">
    <property type="entry name" value="TRIM45/56/19-like"/>
</dbReference>
<gene>
    <name evidence="2" type="ORF">CGI_10003662</name>
</gene>
<dbReference type="PANTHER" id="PTHR25462:SF296">
    <property type="entry name" value="MEIOTIC P26, ISOFORM F"/>
    <property type="match status" value="1"/>
</dbReference>
<dbReference type="Pfam" id="PF00643">
    <property type="entry name" value="zf-B_box"/>
    <property type="match status" value="1"/>
</dbReference>
<sequence>MNVSVVNWFGNDLTRHAILKRKQVFDLLFKKHLKMAKKSTAAQHFLECDNCEEHPAKFLCKPCSGHLCENCKTEHEKKRMTRSHEIVSLISNNENMVDLLYCTKHTKKKVECYCDRCKEPVCTDCIIQSHNGHSVESLSTVYKRITDGAKQQKEKIDNVLLPKYRELVSKETAKGLALKRRTEEIKKKMEAHTNSLVKMLKTIGKQAVKDLSKKEKDGLRELEQTKNSLDEQINELQQMSSTISANIEAKPDISFFKLGERNNLERFERTLPETDYSFTDFQPGKIGRALQDSFGIRPILQKSGNNSCSDKEVVEGPIKILRPYPSSGYSPYREYGRRNADESDKKVVEEPVKIQPSYPTSGLYAHGYTGYGEYKRRSADEHVVGLTPVSPVLGARLSTNIGFQSLARQPFTECSVIILSLQLENTGLTTNISVLEDFED</sequence>
<name>K1QUZ6_MAGGI</name>
<dbReference type="PANTHER" id="PTHR25462">
    <property type="entry name" value="BONUS, ISOFORM C-RELATED"/>
    <property type="match status" value="1"/>
</dbReference>
<dbReference type="SMART" id="SM00336">
    <property type="entry name" value="BBOX"/>
    <property type="match status" value="2"/>
</dbReference>
<accession>K1QUZ6</accession>
<reference evidence="2" key="1">
    <citation type="journal article" date="2012" name="Nature">
        <title>The oyster genome reveals stress adaptation and complexity of shell formation.</title>
        <authorList>
            <person name="Zhang G."/>
            <person name="Fang X."/>
            <person name="Guo X."/>
            <person name="Li L."/>
            <person name="Luo R."/>
            <person name="Xu F."/>
            <person name="Yang P."/>
            <person name="Zhang L."/>
            <person name="Wang X."/>
            <person name="Qi H."/>
            <person name="Xiong Z."/>
            <person name="Que H."/>
            <person name="Xie Y."/>
            <person name="Holland P.W."/>
            <person name="Paps J."/>
            <person name="Zhu Y."/>
            <person name="Wu F."/>
            <person name="Chen Y."/>
            <person name="Wang J."/>
            <person name="Peng C."/>
            <person name="Meng J."/>
            <person name="Yang L."/>
            <person name="Liu J."/>
            <person name="Wen B."/>
            <person name="Zhang N."/>
            <person name="Huang Z."/>
            <person name="Zhu Q."/>
            <person name="Feng Y."/>
            <person name="Mount A."/>
            <person name="Hedgecock D."/>
            <person name="Xu Z."/>
            <person name="Liu Y."/>
            <person name="Domazet-Loso T."/>
            <person name="Du Y."/>
            <person name="Sun X."/>
            <person name="Zhang S."/>
            <person name="Liu B."/>
            <person name="Cheng P."/>
            <person name="Jiang X."/>
            <person name="Li J."/>
            <person name="Fan D."/>
            <person name="Wang W."/>
            <person name="Fu W."/>
            <person name="Wang T."/>
            <person name="Wang B."/>
            <person name="Zhang J."/>
            <person name="Peng Z."/>
            <person name="Li Y."/>
            <person name="Li N."/>
            <person name="Wang J."/>
            <person name="Chen M."/>
            <person name="He Y."/>
            <person name="Tan F."/>
            <person name="Song X."/>
            <person name="Zheng Q."/>
            <person name="Huang R."/>
            <person name="Yang H."/>
            <person name="Du X."/>
            <person name="Chen L."/>
            <person name="Yang M."/>
            <person name="Gaffney P.M."/>
            <person name="Wang S."/>
            <person name="Luo L."/>
            <person name="She Z."/>
            <person name="Ming Y."/>
            <person name="Huang W."/>
            <person name="Zhang S."/>
            <person name="Huang B."/>
            <person name="Zhang Y."/>
            <person name="Qu T."/>
            <person name="Ni P."/>
            <person name="Miao G."/>
            <person name="Wang J."/>
            <person name="Wang Q."/>
            <person name="Steinberg C.E."/>
            <person name="Wang H."/>
            <person name="Li N."/>
            <person name="Qian L."/>
            <person name="Zhang G."/>
            <person name="Li Y."/>
            <person name="Yang H."/>
            <person name="Liu X."/>
            <person name="Wang J."/>
            <person name="Yin Y."/>
            <person name="Wang J."/>
        </authorList>
    </citation>
    <scope>NUCLEOTIDE SEQUENCE [LARGE SCALE GENOMIC DNA]</scope>
    <source>
        <strain evidence="2">05x7-T-G4-1.051#20</strain>
    </source>
</reference>
<dbReference type="InParanoid" id="K1QUZ6"/>
<evidence type="ECO:0000259" key="1">
    <source>
        <dbReference type="PROSITE" id="PS50119"/>
    </source>
</evidence>
<dbReference type="CDD" id="cd19757">
    <property type="entry name" value="Bbox1"/>
    <property type="match status" value="1"/>
</dbReference>